<gene>
    <name evidence="1" type="ORF">DYL72_13110</name>
</gene>
<organism evidence="1 2">
    <name type="scientific">Vibrio anguillarum</name>
    <name type="common">Listonella anguillarum</name>
    <dbReference type="NCBI Taxonomy" id="55601"/>
    <lineage>
        <taxon>Bacteria</taxon>
        <taxon>Pseudomonadati</taxon>
        <taxon>Pseudomonadota</taxon>
        <taxon>Gammaproteobacteria</taxon>
        <taxon>Vibrionales</taxon>
        <taxon>Vibrionaceae</taxon>
        <taxon>Vibrio</taxon>
    </lineage>
</organism>
<name>A0A289G9A0_VIBAN</name>
<dbReference type="InterPro" id="IPR032581">
    <property type="entry name" value="DUF4917"/>
</dbReference>
<dbReference type="RefSeq" id="WP_029388474.1">
    <property type="nucleotide sequence ID" value="NZ_CP023054.1"/>
</dbReference>
<dbReference type="Pfam" id="PF16263">
    <property type="entry name" value="DUF4917"/>
    <property type="match status" value="1"/>
</dbReference>
<protein>
    <submittedName>
        <fullName evidence="1">DUF4917 family protein</fullName>
    </submittedName>
</protein>
<proteinExistence type="predicted"/>
<reference evidence="1 2" key="1">
    <citation type="submission" date="2018-12" db="EMBL/GenBank/DDBJ databases">
        <title>Characterization and Draft Genome of Vibrio anguillarum J360 Marine Pathogen Isolated from an Outbreak in Lumpfish (Cyclopterus lumpus).</title>
        <authorList>
            <person name="Vasquez J.I."/>
            <person name="Cao T."/>
            <person name="Chakraborty S."/>
            <person name="Gnanagobal H."/>
            <person name="Wescot J."/>
            <person name="Boyce D."/>
            <person name="Santander J."/>
        </authorList>
    </citation>
    <scope>NUCLEOTIDE SEQUENCE [LARGE SCALE GENOMIC DNA]</scope>
    <source>
        <strain evidence="1 2">J360</strain>
    </source>
</reference>
<dbReference type="AlphaFoldDB" id="A0A289G9A0"/>
<accession>A0A289G9A0</accession>
<dbReference type="Proteomes" id="UP000256923">
    <property type="component" value="Chromosome 1"/>
</dbReference>
<evidence type="ECO:0000313" key="2">
    <source>
        <dbReference type="Proteomes" id="UP000256923"/>
    </source>
</evidence>
<dbReference type="EMBL" id="CP034672">
    <property type="protein sequence ID" value="AZS25864.1"/>
    <property type="molecule type" value="Genomic_DNA"/>
</dbReference>
<evidence type="ECO:0000313" key="1">
    <source>
        <dbReference type="EMBL" id="AZS25864.1"/>
    </source>
</evidence>
<sequence>MPLKSFQERLDSLDEGQEPSILLANGFSQAWDRDIFNYQNLFTEAQFGARDAQLRDIFNRFETYDFEQVMRSLEAAEIVGDAYGVDRAKLDEIRSDQEQLKDALIDVISRTHPARSSRVTTAQFESAKSFINQFDNIFTLNYDLLLYWIVNKNDIEPFGYITDDGFRGPEWENTDEQDVYFLHGGLHLYDSGSAIKKHTFRAATDTSIVDQVRNNLDNGKFPLFVSEPSHEKKLHKIEHNPYLNAGYKALKQLDGVLFIHGHSMDENDKHIFDQIKVSNVSKVFVSIFGDKDSPANTRTRANAKAFIERPGLEVKFYDAATAPIW</sequence>